<dbReference type="OrthoDB" id="9776746at2"/>
<keyword evidence="3" id="KW-0804">Transcription</keyword>
<dbReference type="CDD" id="cd00038">
    <property type="entry name" value="CAP_ED"/>
    <property type="match status" value="1"/>
</dbReference>
<keyword evidence="1" id="KW-0805">Transcription regulation</keyword>
<dbReference type="GO" id="GO:0003700">
    <property type="term" value="F:DNA-binding transcription factor activity"/>
    <property type="evidence" value="ECO:0007669"/>
    <property type="project" value="TreeGrafter"/>
</dbReference>
<sequence>MNSLARLDWIAEIPGLNQLDEEARALIATRTPLVQVPKGAKAFAAGAECNSYLVVVRGCVRVQLIAENGREIVLYRVRPGESCVLTTSCLMMRSPYGAEAVAEDNVLAAALPGETFRTLLANSATFRDFVLAAYADRVADLILTMEDAVFHRIDRRLARILGARGTAIVTGTHQDLAAELGSAREVVSRQLKSFEKQGLVTLSRGRIDIVDRSRLARLADETD</sequence>
<dbReference type="EMBL" id="AP014854">
    <property type="protein sequence ID" value="BAR99917.1"/>
    <property type="molecule type" value="Genomic_DNA"/>
</dbReference>
<evidence type="ECO:0000256" key="3">
    <source>
        <dbReference type="ARBA" id="ARBA00023163"/>
    </source>
</evidence>
<dbReference type="Gene3D" id="2.60.120.10">
    <property type="entry name" value="Jelly Rolls"/>
    <property type="match status" value="1"/>
</dbReference>
<dbReference type="Proteomes" id="UP000065734">
    <property type="component" value="Chromosome I"/>
</dbReference>
<evidence type="ECO:0000256" key="2">
    <source>
        <dbReference type="ARBA" id="ARBA00023125"/>
    </source>
</evidence>
<dbReference type="InterPro" id="IPR012318">
    <property type="entry name" value="HTH_CRP"/>
</dbReference>
<dbReference type="RefSeq" id="WP_055037805.1">
    <property type="nucleotide sequence ID" value="NZ_AP014854.2"/>
</dbReference>
<keyword evidence="8" id="KW-1185">Reference proteome</keyword>
<dbReference type="SMART" id="SM00419">
    <property type="entry name" value="HTH_CRP"/>
    <property type="match status" value="1"/>
</dbReference>
<dbReference type="Pfam" id="PF13545">
    <property type="entry name" value="HTH_Crp_2"/>
    <property type="match status" value="1"/>
</dbReference>
<dbReference type="EMBL" id="LN907867">
    <property type="protein sequence ID" value="CUU42818.1"/>
    <property type="molecule type" value="Genomic_DNA"/>
</dbReference>
<evidence type="ECO:0000259" key="4">
    <source>
        <dbReference type="PROSITE" id="PS50042"/>
    </source>
</evidence>
<dbReference type="InterPro" id="IPR036388">
    <property type="entry name" value="WH-like_DNA-bd_sf"/>
</dbReference>
<evidence type="ECO:0000259" key="5">
    <source>
        <dbReference type="PROSITE" id="PS51063"/>
    </source>
</evidence>
<reference evidence="7" key="2">
    <citation type="submission" date="2015-11" db="EMBL/GenBank/DDBJ databases">
        <authorList>
            <person name="Zhang Y."/>
            <person name="Guo Z."/>
        </authorList>
    </citation>
    <scope>NUCLEOTIDE SEQUENCE</scope>
    <source>
        <strain evidence="7">1</strain>
    </source>
</reference>
<dbReference type="InterPro" id="IPR000595">
    <property type="entry name" value="cNMP-bd_dom"/>
</dbReference>
<evidence type="ECO:0000256" key="1">
    <source>
        <dbReference type="ARBA" id="ARBA00023015"/>
    </source>
</evidence>
<keyword evidence="2" id="KW-0238">DNA-binding</keyword>
<gene>
    <name evidence="6" type="ORF">BV133_2324</name>
    <name evidence="7" type="ORF">BVIRIDIS_18330</name>
</gene>
<dbReference type="STRING" id="1079.BVIR_2387"/>
<protein>
    <submittedName>
        <fullName evidence="6 7">Transcriptional regulator</fullName>
    </submittedName>
</protein>
<dbReference type="InterPro" id="IPR036390">
    <property type="entry name" value="WH_DNA-bd_sf"/>
</dbReference>
<dbReference type="InterPro" id="IPR018490">
    <property type="entry name" value="cNMP-bd_dom_sf"/>
</dbReference>
<evidence type="ECO:0000313" key="7">
    <source>
        <dbReference type="EMBL" id="CUU42818.1"/>
    </source>
</evidence>
<reference evidence="6" key="1">
    <citation type="journal article" date="2015" name="Genome Announc.">
        <title>Complete Genome Sequence of the Bacteriochlorophyll b-Producing Photosynthetic Bacterium Blastochloris viridis.</title>
        <authorList>
            <person name="Tsukatani Y."/>
            <person name="Hirose Y."/>
            <person name="Harada J."/>
            <person name="Misawa N."/>
            <person name="Mori K."/>
            <person name="Inoue K."/>
            <person name="Tamiaki H."/>
        </authorList>
    </citation>
    <scope>NUCLEOTIDE SEQUENCE [LARGE SCALE GENOMIC DNA]</scope>
    <source>
        <strain evidence="6">DSM 133</strain>
    </source>
</reference>
<name>A0A0H5BCH8_BLAVI</name>
<evidence type="ECO:0000313" key="8">
    <source>
        <dbReference type="Proteomes" id="UP000065734"/>
    </source>
</evidence>
<dbReference type="PANTHER" id="PTHR24567">
    <property type="entry name" value="CRP FAMILY TRANSCRIPTIONAL REGULATORY PROTEIN"/>
    <property type="match status" value="1"/>
</dbReference>
<dbReference type="InterPro" id="IPR050397">
    <property type="entry name" value="Env_Response_Regulators"/>
</dbReference>
<dbReference type="KEGG" id="bvr:BVIR_2387"/>
<dbReference type="SUPFAM" id="SSF46785">
    <property type="entry name" value="Winged helix' DNA-binding domain"/>
    <property type="match status" value="1"/>
</dbReference>
<proteinExistence type="predicted"/>
<feature type="domain" description="HTH crp-type" evidence="5">
    <location>
        <begin position="151"/>
        <end position="213"/>
    </location>
</feature>
<reference evidence="8" key="3">
    <citation type="journal article" date="2016" name="Genome Announc.">
        <title>Revised genome sequence of the purple photosynthetic bacterium Blastochloris viridis.</title>
        <authorList>
            <person name="Liu L.N."/>
            <person name="Faulkner M."/>
            <person name="Liu X."/>
            <person name="Huang F."/>
            <person name="Darby A.C."/>
            <person name="Hall N."/>
        </authorList>
    </citation>
    <scope>NUCLEOTIDE SEQUENCE [LARGE SCALE GENOMIC DNA]</scope>
    <source>
        <strain evidence="8">ATCC 19567 / DSM 133 / F</strain>
    </source>
</reference>
<feature type="domain" description="Cyclic nucleotide-binding" evidence="4">
    <location>
        <begin position="15"/>
        <end position="137"/>
    </location>
</feature>
<dbReference type="GO" id="GO:0005829">
    <property type="term" value="C:cytosol"/>
    <property type="evidence" value="ECO:0007669"/>
    <property type="project" value="TreeGrafter"/>
</dbReference>
<dbReference type="GO" id="GO:0003677">
    <property type="term" value="F:DNA binding"/>
    <property type="evidence" value="ECO:0007669"/>
    <property type="project" value="UniProtKB-KW"/>
</dbReference>
<accession>A0A0H5BCH8</accession>
<dbReference type="PROSITE" id="PS50042">
    <property type="entry name" value="CNMP_BINDING_3"/>
    <property type="match status" value="1"/>
</dbReference>
<dbReference type="SUPFAM" id="SSF51206">
    <property type="entry name" value="cAMP-binding domain-like"/>
    <property type="match status" value="1"/>
</dbReference>
<dbReference type="InterPro" id="IPR014710">
    <property type="entry name" value="RmlC-like_jellyroll"/>
</dbReference>
<dbReference type="Gene3D" id="1.10.10.10">
    <property type="entry name" value="Winged helix-like DNA-binding domain superfamily/Winged helix DNA-binding domain"/>
    <property type="match status" value="1"/>
</dbReference>
<dbReference type="AlphaFoldDB" id="A0A0H5BCH8"/>
<dbReference type="Pfam" id="PF00027">
    <property type="entry name" value="cNMP_binding"/>
    <property type="match status" value="1"/>
</dbReference>
<organism evidence="7 8">
    <name type="scientific">Blastochloris viridis</name>
    <name type="common">Rhodopseudomonas viridis</name>
    <dbReference type="NCBI Taxonomy" id="1079"/>
    <lineage>
        <taxon>Bacteria</taxon>
        <taxon>Pseudomonadati</taxon>
        <taxon>Pseudomonadota</taxon>
        <taxon>Alphaproteobacteria</taxon>
        <taxon>Hyphomicrobiales</taxon>
        <taxon>Blastochloridaceae</taxon>
        <taxon>Blastochloris</taxon>
    </lineage>
</organism>
<dbReference type="PATRIC" id="fig|1079.6.peg.2490"/>
<dbReference type="PROSITE" id="PS51063">
    <property type="entry name" value="HTH_CRP_2"/>
    <property type="match status" value="1"/>
</dbReference>
<dbReference type="PANTHER" id="PTHR24567:SF74">
    <property type="entry name" value="HTH-TYPE TRANSCRIPTIONAL REGULATOR ARCR"/>
    <property type="match status" value="1"/>
</dbReference>
<evidence type="ECO:0000313" key="6">
    <source>
        <dbReference type="EMBL" id="BAR99917.1"/>
    </source>
</evidence>